<comment type="caution">
    <text evidence="3">The sequence shown here is derived from an EMBL/GenBank/DDBJ whole genome shotgun (WGS) entry which is preliminary data.</text>
</comment>
<protein>
    <submittedName>
        <fullName evidence="3">CU044_5270 family protein</fullName>
    </submittedName>
</protein>
<proteinExistence type="predicted"/>
<reference evidence="3 4" key="1">
    <citation type="submission" date="2024-06" db="EMBL/GenBank/DDBJ databases">
        <title>The Natural Products Discovery Center: Release of the First 8490 Sequenced Strains for Exploring Actinobacteria Biosynthetic Diversity.</title>
        <authorList>
            <person name="Kalkreuter E."/>
            <person name="Kautsar S.A."/>
            <person name="Yang D."/>
            <person name="Bader C.D."/>
            <person name="Teijaro C.N."/>
            <person name="Fluegel L."/>
            <person name="Davis C.M."/>
            <person name="Simpson J.R."/>
            <person name="Lauterbach L."/>
            <person name="Steele A.D."/>
            <person name="Gui C."/>
            <person name="Meng S."/>
            <person name="Li G."/>
            <person name="Viehrig K."/>
            <person name="Ye F."/>
            <person name="Su P."/>
            <person name="Kiefer A.F."/>
            <person name="Nichols A."/>
            <person name="Cepeda A.J."/>
            <person name="Yan W."/>
            <person name="Fan B."/>
            <person name="Jiang Y."/>
            <person name="Adhikari A."/>
            <person name="Zheng C.-J."/>
            <person name="Schuster L."/>
            <person name="Cowan T.M."/>
            <person name="Smanski M.J."/>
            <person name="Chevrette M.G."/>
            <person name="De Carvalho L.P.S."/>
            <person name="Shen B."/>
        </authorList>
    </citation>
    <scope>NUCLEOTIDE SEQUENCE [LARGE SCALE GENOMIC DNA]</scope>
    <source>
        <strain evidence="3 4">NPDC049574</strain>
    </source>
</reference>
<dbReference type="EMBL" id="JBFARM010000008">
    <property type="protein sequence ID" value="MEV4289087.1"/>
    <property type="molecule type" value="Genomic_DNA"/>
</dbReference>
<dbReference type="NCBIfam" id="NF038083">
    <property type="entry name" value="CU044_5270_fam"/>
    <property type="match status" value="1"/>
</dbReference>
<keyword evidence="2" id="KW-1133">Transmembrane helix</keyword>
<feature type="region of interest" description="Disordered" evidence="1">
    <location>
        <begin position="1"/>
        <end position="20"/>
    </location>
</feature>
<evidence type="ECO:0000313" key="3">
    <source>
        <dbReference type="EMBL" id="MEV4289087.1"/>
    </source>
</evidence>
<accession>A0ABV3H983</accession>
<evidence type="ECO:0000313" key="4">
    <source>
        <dbReference type="Proteomes" id="UP001552427"/>
    </source>
</evidence>
<name>A0ABV3H983_9ACTN</name>
<gene>
    <name evidence="3" type="ORF">AB0K40_26570</name>
</gene>
<sequence>MNPIDELRAARPAHLGDRPVDGRTRAAELAYAMSRPRQGERRRRPAFRPAWGLALAGAAAAVAAAAVVLPGGGATPPPRTPAVAATENAPAVTEKTRLSAREVLLAAAANAGRQAEAEGDWWHTATVTRTLFTATGGYRVESRGRDEMWTPRATGGEQWSRGQSLGAAPAGEADRQAWEAAGSPAEFEIKVPGKRGALTMPAAPGKVRTDRSPLVDGDKVFWLGRNVTMKDLRGLPDEPEALRAWLLRSYEGHDTESDGVPMASDVWLFKVSAGLITDMPVTPKVRGAAFRMLAGLDTVEVTEDVTDAEGRTGTAVSIEERIKGGAVLRNRLVFDEATGRGLANENVVVKPGGLQAGLEPGSVFNSVAVLEAGWTSAAPRR</sequence>
<dbReference type="InterPro" id="IPR047789">
    <property type="entry name" value="CU044_5270-like"/>
</dbReference>
<evidence type="ECO:0000256" key="1">
    <source>
        <dbReference type="SAM" id="MobiDB-lite"/>
    </source>
</evidence>
<feature type="transmembrane region" description="Helical" evidence="2">
    <location>
        <begin position="50"/>
        <end position="69"/>
    </location>
</feature>
<keyword evidence="2" id="KW-0812">Transmembrane</keyword>
<dbReference type="Proteomes" id="UP001552427">
    <property type="component" value="Unassembled WGS sequence"/>
</dbReference>
<organism evidence="3 4">
    <name type="scientific">Nonomuraea bangladeshensis</name>
    <dbReference type="NCBI Taxonomy" id="404385"/>
    <lineage>
        <taxon>Bacteria</taxon>
        <taxon>Bacillati</taxon>
        <taxon>Actinomycetota</taxon>
        <taxon>Actinomycetes</taxon>
        <taxon>Streptosporangiales</taxon>
        <taxon>Streptosporangiaceae</taxon>
        <taxon>Nonomuraea</taxon>
    </lineage>
</organism>
<keyword evidence="4" id="KW-1185">Reference proteome</keyword>
<dbReference type="RefSeq" id="WP_364454770.1">
    <property type="nucleotide sequence ID" value="NZ_JBFARM010000008.1"/>
</dbReference>
<keyword evidence="2" id="KW-0472">Membrane</keyword>
<evidence type="ECO:0000256" key="2">
    <source>
        <dbReference type="SAM" id="Phobius"/>
    </source>
</evidence>